<keyword evidence="2" id="KW-1185">Reference proteome</keyword>
<dbReference type="KEGG" id="sca:SCA_0470"/>
<dbReference type="Proteomes" id="UP000000444">
    <property type="component" value="Chromosome"/>
</dbReference>
<protein>
    <submittedName>
        <fullName evidence="1">Uncharacterized protein</fullName>
    </submittedName>
</protein>
<accession>B9DJG6</accession>
<dbReference type="GeneID" id="93795404"/>
<evidence type="ECO:0000313" key="1">
    <source>
        <dbReference type="EMBL" id="CAL27384.1"/>
    </source>
</evidence>
<dbReference type="OrthoDB" id="2656750at2"/>
<name>B9DJG6_STACT</name>
<organism evidence="1 2">
    <name type="scientific">Staphylococcus carnosus (strain TM300)</name>
    <dbReference type="NCBI Taxonomy" id="396513"/>
    <lineage>
        <taxon>Bacteria</taxon>
        <taxon>Bacillati</taxon>
        <taxon>Bacillota</taxon>
        <taxon>Bacilli</taxon>
        <taxon>Bacillales</taxon>
        <taxon>Staphylococcaceae</taxon>
        <taxon>Staphylococcus</taxon>
    </lineage>
</organism>
<dbReference type="AlphaFoldDB" id="B9DJG6"/>
<sequence length="90" mass="10541">MNKYLVSYDLHTPRKEYNSLWYLLKSFKDSLHIQDSVWLVKSTKTQQDISELLQEVLDSDDSWIVLKFDSNISGALDDEVAKKVIELYQA</sequence>
<gene>
    <name evidence="1" type="ordered locus">Sca_0470</name>
</gene>
<reference evidence="1 2" key="1">
    <citation type="journal article" date="2009" name="Appl. Environ. Microbiol.">
        <title>Genome analysis of the meat starter culture bacterium Staphylococcus carnosus TM300.</title>
        <authorList>
            <person name="Rosenstein R."/>
            <person name="Nerz C."/>
            <person name="Biswas L."/>
            <person name="Resch A."/>
            <person name="Raddatz G."/>
            <person name="Schuster S.C."/>
            <person name="Goetz F."/>
        </authorList>
    </citation>
    <scope>NUCLEOTIDE SEQUENCE [LARGE SCALE GENOMIC DNA]</scope>
    <source>
        <strain evidence="1 2">TM300</strain>
    </source>
</reference>
<dbReference type="RefSeq" id="WP_015899728.1">
    <property type="nucleotide sequence ID" value="NC_012121.1"/>
</dbReference>
<dbReference type="HOGENOM" id="CLU_179928_1_0_9"/>
<evidence type="ECO:0000313" key="2">
    <source>
        <dbReference type="Proteomes" id="UP000000444"/>
    </source>
</evidence>
<dbReference type="BioCyc" id="SCAR396513:SCA_RS02395-MONOMER"/>
<proteinExistence type="predicted"/>
<dbReference type="EMBL" id="AM295250">
    <property type="protein sequence ID" value="CAL27384.1"/>
    <property type="molecule type" value="Genomic_DNA"/>
</dbReference>